<keyword evidence="7" id="KW-0653">Protein transport</keyword>
<feature type="domain" description="ABC transporter" evidence="8">
    <location>
        <begin position="6"/>
        <end position="252"/>
    </location>
</feature>
<dbReference type="SMART" id="SM00382">
    <property type="entry name" value="AAA"/>
    <property type="match status" value="1"/>
</dbReference>
<evidence type="ECO:0000259" key="8">
    <source>
        <dbReference type="PROSITE" id="PS50893"/>
    </source>
</evidence>
<evidence type="ECO:0000256" key="2">
    <source>
        <dbReference type="ARBA" id="ARBA00005417"/>
    </source>
</evidence>
<dbReference type="InterPro" id="IPR003593">
    <property type="entry name" value="AAA+_ATPase"/>
</dbReference>
<keyword evidence="10" id="KW-1185">Reference proteome</keyword>
<dbReference type="InterPro" id="IPR017871">
    <property type="entry name" value="ABC_transporter-like_CS"/>
</dbReference>
<dbReference type="PANTHER" id="PTHR43776">
    <property type="entry name" value="TRANSPORT ATP-BINDING PROTEIN"/>
    <property type="match status" value="1"/>
</dbReference>
<dbReference type="InterPro" id="IPR003439">
    <property type="entry name" value="ABC_transporter-like_ATP-bd"/>
</dbReference>
<keyword evidence="3" id="KW-0813">Transport</keyword>
<evidence type="ECO:0000256" key="6">
    <source>
        <dbReference type="ARBA" id="ARBA00022856"/>
    </source>
</evidence>
<evidence type="ECO:0000256" key="3">
    <source>
        <dbReference type="ARBA" id="ARBA00022448"/>
    </source>
</evidence>
<dbReference type="GO" id="GO:0005524">
    <property type="term" value="F:ATP binding"/>
    <property type="evidence" value="ECO:0007669"/>
    <property type="project" value="UniProtKB-KW"/>
</dbReference>
<accession>A0ABR8PE68</accession>
<evidence type="ECO:0000256" key="1">
    <source>
        <dbReference type="ARBA" id="ARBA00004202"/>
    </source>
</evidence>
<keyword evidence="5 9" id="KW-0067">ATP-binding</keyword>
<evidence type="ECO:0000256" key="7">
    <source>
        <dbReference type="ARBA" id="ARBA00022927"/>
    </source>
</evidence>
<dbReference type="PANTHER" id="PTHR43776:SF7">
    <property type="entry name" value="D,D-DIPEPTIDE TRANSPORT ATP-BINDING PROTEIN DDPF-RELATED"/>
    <property type="match status" value="1"/>
</dbReference>
<keyword evidence="6" id="KW-0571">Peptide transport</keyword>
<comment type="similarity">
    <text evidence="2">Belongs to the ABC transporter superfamily.</text>
</comment>
<dbReference type="Pfam" id="PF08352">
    <property type="entry name" value="oligo_HPY"/>
    <property type="match status" value="1"/>
</dbReference>
<comment type="subcellular location">
    <subcellularLocation>
        <location evidence="1">Cell membrane</location>
        <topology evidence="1">Peripheral membrane protein</topology>
    </subcellularLocation>
</comment>
<organism evidence="9 10">
    <name type="scientific">Limosilactobacillus avistercoris</name>
    <dbReference type="NCBI Taxonomy" id="2762243"/>
    <lineage>
        <taxon>Bacteria</taxon>
        <taxon>Bacillati</taxon>
        <taxon>Bacillota</taxon>
        <taxon>Bacilli</taxon>
        <taxon>Lactobacillales</taxon>
        <taxon>Lactobacillaceae</taxon>
        <taxon>Limosilactobacillus</taxon>
    </lineage>
</organism>
<evidence type="ECO:0000256" key="4">
    <source>
        <dbReference type="ARBA" id="ARBA00022741"/>
    </source>
</evidence>
<dbReference type="EMBL" id="JACSQW010000023">
    <property type="protein sequence ID" value="MBD7895579.1"/>
    <property type="molecule type" value="Genomic_DNA"/>
</dbReference>
<dbReference type="PROSITE" id="PS50893">
    <property type="entry name" value="ABC_TRANSPORTER_2"/>
    <property type="match status" value="1"/>
</dbReference>
<dbReference type="PROSITE" id="PS00211">
    <property type="entry name" value="ABC_TRANSPORTER_1"/>
    <property type="match status" value="1"/>
</dbReference>
<dbReference type="CDD" id="cd03257">
    <property type="entry name" value="ABC_NikE_OppD_transporters"/>
    <property type="match status" value="1"/>
</dbReference>
<reference evidence="9 10" key="1">
    <citation type="submission" date="2020-08" db="EMBL/GenBank/DDBJ databases">
        <title>A Genomic Blueprint of the Chicken Gut Microbiome.</title>
        <authorList>
            <person name="Gilroy R."/>
            <person name="Ravi A."/>
            <person name="Getino M."/>
            <person name="Pursley I."/>
            <person name="Horton D.L."/>
            <person name="Alikhan N.-F."/>
            <person name="Baker D."/>
            <person name="Gharbi K."/>
            <person name="Hall N."/>
            <person name="Watson M."/>
            <person name="Adriaenssens E.M."/>
            <person name="Foster-Nyarko E."/>
            <person name="Jarju S."/>
            <person name="Secka A."/>
            <person name="Antonio M."/>
            <person name="Oren A."/>
            <person name="Chaudhuri R."/>
            <person name="La Ragione R.M."/>
            <person name="Hildebrand F."/>
            <person name="Pallen M.J."/>
        </authorList>
    </citation>
    <scope>NUCLEOTIDE SEQUENCE [LARGE SCALE GENOMIC DNA]</scope>
    <source>
        <strain evidence="9 10">Sa3CUN2</strain>
    </source>
</reference>
<name>A0ABR8PE68_9LACO</name>
<dbReference type="Proteomes" id="UP000616837">
    <property type="component" value="Unassembled WGS sequence"/>
</dbReference>
<dbReference type="Pfam" id="PF00005">
    <property type="entry name" value="ABC_tran"/>
    <property type="match status" value="1"/>
</dbReference>
<dbReference type="InterPro" id="IPR027417">
    <property type="entry name" value="P-loop_NTPase"/>
</dbReference>
<dbReference type="Gene3D" id="3.40.50.300">
    <property type="entry name" value="P-loop containing nucleotide triphosphate hydrolases"/>
    <property type="match status" value="1"/>
</dbReference>
<evidence type="ECO:0000256" key="5">
    <source>
        <dbReference type="ARBA" id="ARBA00022840"/>
    </source>
</evidence>
<keyword evidence="4" id="KW-0547">Nucleotide-binding</keyword>
<dbReference type="InterPro" id="IPR013563">
    <property type="entry name" value="Oligopep_ABC_C"/>
</dbReference>
<evidence type="ECO:0000313" key="10">
    <source>
        <dbReference type="Proteomes" id="UP000616837"/>
    </source>
</evidence>
<gene>
    <name evidence="9" type="ORF">H9564_07730</name>
</gene>
<protein>
    <submittedName>
        <fullName evidence="9">ABC transporter ATP-binding protein</fullName>
    </submittedName>
</protein>
<dbReference type="SUPFAM" id="SSF52540">
    <property type="entry name" value="P-loop containing nucleoside triphosphate hydrolases"/>
    <property type="match status" value="1"/>
</dbReference>
<dbReference type="RefSeq" id="WP_086132556.1">
    <property type="nucleotide sequence ID" value="NZ_JACSQW010000023.1"/>
</dbReference>
<sequence>MTENLVEVHHLKKYFHQGRPDEVHAIDDVSFNIQRGEVFGLVGESGSGKTTTGRCILNLYQPTSGDIIYDGEDVTKLKEHQKLKEFHQKTSMIFQDPYSSLDPRMSVRDIIAEGLKIHQKTTNREEFDEKVAETMKLVGLTPDLMNRYPYEFSGGQRQRIGIARSLAVEPEFVVADEPLSALDVSIQAQIVQLMEHLKEVRNLTYLFIAHDISMVKYISDRIGVMYHGKLLELGTADEIVNHPLHPYTQSLLSAVPVPDPTYERVRKQFTYDEEPANVPLREVKPGHYVALA</sequence>
<proteinExistence type="inferred from homology"/>
<comment type="caution">
    <text evidence="9">The sequence shown here is derived from an EMBL/GenBank/DDBJ whole genome shotgun (WGS) entry which is preliminary data.</text>
</comment>
<dbReference type="InterPro" id="IPR050319">
    <property type="entry name" value="ABC_transp_ATP-bind"/>
</dbReference>
<evidence type="ECO:0000313" key="9">
    <source>
        <dbReference type="EMBL" id="MBD7895579.1"/>
    </source>
</evidence>